<dbReference type="InterPro" id="IPR047124">
    <property type="entry name" value="HI_0220.2"/>
</dbReference>
<dbReference type="SMART" id="SM00987">
    <property type="entry name" value="UreE_C"/>
    <property type="match status" value="1"/>
</dbReference>
<name>A0AA37XA71_9MICO</name>
<feature type="region of interest" description="Disordered" evidence="1">
    <location>
        <begin position="94"/>
        <end position="130"/>
    </location>
</feature>
<dbReference type="SMART" id="SM00986">
    <property type="entry name" value="UDG"/>
    <property type="match status" value="1"/>
</dbReference>
<dbReference type="PANTHER" id="PTHR42160">
    <property type="entry name" value="URACIL-DNA GLYCOSYLASE SUPERFAMILY PROTEIN"/>
    <property type="match status" value="1"/>
</dbReference>
<reference evidence="3 4" key="1">
    <citation type="journal article" date="2014" name="Int. J. Syst. Evol. Microbiol.">
        <title>Complete genome sequence of Corynebacterium casei LMG S-19264T (=DSM 44701T), isolated from a smear-ripened cheese.</title>
        <authorList>
            <consortium name="US DOE Joint Genome Institute (JGI-PGF)"/>
            <person name="Walter F."/>
            <person name="Albersmeier A."/>
            <person name="Kalinowski J."/>
            <person name="Ruckert C."/>
        </authorList>
    </citation>
    <scope>NUCLEOTIDE SEQUENCE [LARGE SCALE GENOMIC DNA]</scope>
    <source>
        <strain evidence="3 4">NBRC 112289</strain>
    </source>
</reference>
<dbReference type="Proteomes" id="UP001157160">
    <property type="component" value="Unassembled WGS sequence"/>
</dbReference>
<dbReference type="SUPFAM" id="SSF52141">
    <property type="entry name" value="Uracil-DNA glycosylase-like"/>
    <property type="match status" value="1"/>
</dbReference>
<protein>
    <submittedName>
        <fullName evidence="3">Uracil-DNA glycosylase</fullName>
    </submittedName>
</protein>
<dbReference type="InterPro" id="IPR005122">
    <property type="entry name" value="Uracil-DNA_glycosylase-like"/>
</dbReference>
<accession>A0AA37XA71</accession>
<evidence type="ECO:0000313" key="4">
    <source>
        <dbReference type="Proteomes" id="UP001157160"/>
    </source>
</evidence>
<evidence type="ECO:0000313" key="3">
    <source>
        <dbReference type="EMBL" id="GMA29504.1"/>
    </source>
</evidence>
<dbReference type="InterPro" id="IPR036895">
    <property type="entry name" value="Uracil-DNA_glycosylase-like_sf"/>
</dbReference>
<comment type="caution">
    <text evidence="3">The sequence shown here is derived from an EMBL/GenBank/DDBJ whole genome shotgun (WGS) entry which is preliminary data.</text>
</comment>
<evidence type="ECO:0000256" key="1">
    <source>
        <dbReference type="SAM" id="MobiDB-lite"/>
    </source>
</evidence>
<dbReference type="Pfam" id="PF03167">
    <property type="entry name" value="UDG"/>
    <property type="match status" value="1"/>
</dbReference>
<sequence length="218" mass="23809">MTTLDELRAEIAAHESNAWATARGWKPLVIGESTARILILSQAPGRLAQESGIAFDDPSGRLLRSWMDVTDAEFWDPAKVAILPMDAYFPGSRGAPSGPGARARPDVVTGTGAESGTPAPARGGGDLPPRPDFADRWHPRVLQQLPEVRLRLVIGAHAQRRYLGPGSVTEHVRDAEAFLPFFPLVHPSPLARGWRTANPWFAHSTVPLLRRLVRRALD</sequence>
<organism evidence="3 4">
    <name type="scientific">Arenivirga flava</name>
    <dbReference type="NCBI Taxonomy" id="1930060"/>
    <lineage>
        <taxon>Bacteria</taxon>
        <taxon>Bacillati</taxon>
        <taxon>Actinomycetota</taxon>
        <taxon>Actinomycetes</taxon>
        <taxon>Micrococcales</taxon>
        <taxon>Microbacteriaceae</taxon>
        <taxon>Arenivirga</taxon>
    </lineage>
</organism>
<dbReference type="EMBL" id="BSUL01000001">
    <property type="protein sequence ID" value="GMA29504.1"/>
    <property type="molecule type" value="Genomic_DNA"/>
</dbReference>
<gene>
    <name evidence="3" type="ORF">GCM10025874_27570</name>
</gene>
<dbReference type="AlphaFoldDB" id="A0AA37XA71"/>
<feature type="domain" description="Uracil-DNA glycosylase-like" evidence="2">
    <location>
        <begin position="28"/>
        <end position="210"/>
    </location>
</feature>
<evidence type="ECO:0000259" key="2">
    <source>
        <dbReference type="SMART" id="SM00986"/>
    </source>
</evidence>
<keyword evidence="4" id="KW-1185">Reference proteome</keyword>
<dbReference type="Gene3D" id="3.40.470.10">
    <property type="entry name" value="Uracil-DNA glycosylase-like domain"/>
    <property type="match status" value="1"/>
</dbReference>
<dbReference type="RefSeq" id="WP_284233684.1">
    <property type="nucleotide sequence ID" value="NZ_BSUL01000001.1"/>
</dbReference>
<dbReference type="PANTHER" id="PTHR42160:SF1">
    <property type="entry name" value="URACIL-DNA GLYCOSYLASE SUPERFAMILY PROTEIN"/>
    <property type="match status" value="1"/>
</dbReference>
<dbReference type="CDD" id="cd10033">
    <property type="entry name" value="UDG_like"/>
    <property type="match status" value="1"/>
</dbReference>
<proteinExistence type="predicted"/>